<reference evidence="4 5" key="5">
    <citation type="journal article" date="2011" name="ISME J.">
        <title>Dual transcriptional profiling of a bacterial/fungal confrontation: Collimonas fungivorans versus Aspergillus niger.</title>
        <authorList>
            <person name="Mela F."/>
            <person name="Fritsche K."/>
            <person name="de Boer W."/>
            <person name="van Veen J.A."/>
            <person name="de Graaff L.H."/>
            <person name="van den Berg M."/>
            <person name="Leveau J.H."/>
        </authorList>
    </citation>
    <scope>NUCLEOTIDE SEQUENCE [LARGE SCALE GENOMIC DNA]</scope>
    <source>
        <strain evidence="4 5">Ter331</strain>
    </source>
</reference>
<evidence type="ECO:0000259" key="2">
    <source>
        <dbReference type="Pfam" id="PF00534"/>
    </source>
</evidence>
<feature type="domain" description="Glycosyltransferase subfamily 4-like N-terminal" evidence="3">
    <location>
        <begin position="20"/>
        <end position="185"/>
    </location>
</feature>
<feature type="domain" description="Glycosyl transferase family 1" evidence="2">
    <location>
        <begin position="196"/>
        <end position="337"/>
    </location>
</feature>
<evidence type="ECO:0000256" key="1">
    <source>
        <dbReference type="ARBA" id="ARBA00022679"/>
    </source>
</evidence>
<reference evidence="4 5" key="1">
    <citation type="journal article" date="2004" name="Environ. Microbiol.">
        <title>Phylogeny-function analysis of (meta)genomic libraries: screening for expression of ribosomal RNA genes by large-insert library fluorescent in situ hybridization (LIL-FISH).</title>
        <authorList>
            <person name="Leveau J.H."/>
            <person name="Gerards S."/>
            <person name="de Boer W."/>
            <person name="van Veen J.A."/>
        </authorList>
    </citation>
    <scope>NUCLEOTIDE SEQUENCE [LARGE SCALE GENOMIC DNA]</scope>
    <source>
        <strain evidence="4 5">Ter331</strain>
    </source>
</reference>
<dbReference type="Gene3D" id="3.40.50.2000">
    <property type="entry name" value="Glycogen Phosphorylase B"/>
    <property type="match status" value="2"/>
</dbReference>
<reference evidence="4 5" key="4">
    <citation type="journal article" date="2010" name="Environ. Microbiol.">
        <title>The bacterial genus Collimonas: mycophagy, weathering and other adaptive solutions to life in oligotrophic soil environments.</title>
        <authorList>
            <person name="Leveau J.H."/>
            <person name="Uroz S."/>
            <person name="de Boer W."/>
        </authorList>
    </citation>
    <scope>NUCLEOTIDE SEQUENCE [LARGE SCALE GENOMIC DNA]</scope>
    <source>
        <strain evidence="4 5">Ter331</strain>
    </source>
</reference>
<dbReference type="EC" id="2.4.1.-" evidence="4"/>
<name>G0AHF3_COLFT</name>
<organism evidence="4 5">
    <name type="scientific">Collimonas fungivorans (strain Ter331)</name>
    <dbReference type="NCBI Taxonomy" id="1005048"/>
    <lineage>
        <taxon>Bacteria</taxon>
        <taxon>Pseudomonadati</taxon>
        <taxon>Pseudomonadota</taxon>
        <taxon>Betaproteobacteria</taxon>
        <taxon>Burkholderiales</taxon>
        <taxon>Oxalobacteraceae</taxon>
        <taxon>Collimonas</taxon>
    </lineage>
</organism>
<dbReference type="Pfam" id="PF13439">
    <property type="entry name" value="Glyco_transf_4"/>
    <property type="match status" value="1"/>
</dbReference>
<dbReference type="EMBL" id="CP002745">
    <property type="protein sequence ID" value="AEK62559.1"/>
    <property type="molecule type" value="Genomic_DNA"/>
</dbReference>
<dbReference type="PANTHER" id="PTHR46401:SF2">
    <property type="entry name" value="GLYCOSYLTRANSFERASE WBBK-RELATED"/>
    <property type="match status" value="1"/>
</dbReference>
<gene>
    <name evidence="4" type="primary">gumH</name>
    <name evidence="4" type="ordered locus">CFU_2732</name>
</gene>
<keyword evidence="4" id="KW-0328">Glycosyltransferase</keyword>
<keyword evidence="5" id="KW-1185">Reference proteome</keyword>
<dbReference type="InterPro" id="IPR028098">
    <property type="entry name" value="Glyco_trans_4-like_N"/>
</dbReference>
<dbReference type="Pfam" id="PF00534">
    <property type="entry name" value="Glycos_transf_1"/>
    <property type="match status" value="1"/>
</dbReference>
<dbReference type="CDD" id="cd03801">
    <property type="entry name" value="GT4_PimA-like"/>
    <property type="match status" value="1"/>
</dbReference>
<keyword evidence="1 4" id="KW-0808">Transferase</keyword>
<dbReference type="HOGENOM" id="CLU_739069_0_0_4"/>
<dbReference type="KEGG" id="cfu:CFU_2732"/>
<reference evidence="4 5" key="2">
    <citation type="journal article" date="2006" name="J. Microbiol. Methods">
        <title>Genomic flank-sequencing of plasposon insertion sites for rapid identification of functional genes.</title>
        <authorList>
            <person name="Leveau J.H."/>
            <person name="Gerards S."/>
            <person name="Fritsche K."/>
            <person name="Zondag G."/>
            <person name="van Veen J.A."/>
        </authorList>
    </citation>
    <scope>NUCLEOTIDE SEQUENCE [LARGE SCALE GENOMIC DNA]</scope>
    <source>
        <strain evidence="4 5">Ter331</strain>
    </source>
</reference>
<sequence length="377" mass="42508">MPKDRPIKVTHIVRQYSPSIGGMEDVVQNITRQQREHHGQLPKVVTLNRLFRNSAEFLSSEALVNGVAVVRLPFHGSSRYPLCPSVLEHVADADVIHVHGIDFFFDYLALTRPLHRRPLVASTHGGFFHTSFASGLKKVYFNTITRASTMAYDKIIATSDNDGDMFSGIVKPPKLAVIENGVNVEKYSNQSAPALTRTLIYFGRWSVNKGLLETLALFQQLAQRQPGWKLIIAGREYDHSAEELRAWARQNGLADAVQIVANPADHELAALIAQSSYFICLSRHEGFGIAPIEAMSAGLTPVLSDIPPFRNLLEQSRAGLLLSAPTQEQNVASLMLLHQEMQTDYARRRTQMQQFVERYDWRRIAEKYIDVYKELVR</sequence>
<dbReference type="Proteomes" id="UP000008392">
    <property type="component" value="Chromosome"/>
</dbReference>
<protein>
    <submittedName>
        <fullName evidence="4">GumH</fullName>
        <ecNumber evidence="4">2.4.1.-</ecNumber>
    </submittedName>
</protein>
<dbReference type="RefSeq" id="WP_014006712.1">
    <property type="nucleotide sequence ID" value="NC_015856.1"/>
</dbReference>
<reference evidence="5" key="6">
    <citation type="submission" date="2011-05" db="EMBL/GenBank/DDBJ databases">
        <title>Complete sequence of Collimonas fungivorans Ter331.</title>
        <authorList>
            <person name="Leveau J.H."/>
        </authorList>
    </citation>
    <scope>NUCLEOTIDE SEQUENCE [LARGE SCALE GENOMIC DNA]</scope>
    <source>
        <strain evidence="5">Ter331</strain>
    </source>
</reference>
<dbReference type="GO" id="GO:0009103">
    <property type="term" value="P:lipopolysaccharide biosynthetic process"/>
    <property type="evidence" value="ECO:0007669"/>
    <property type="project" value="TreeGrafter"/>
</dbReference>
<dbReference type="InterPro" id="IPR001296">
    <property type="entry name" value="Glyco_trans_1"/>
</dbReference>
<reference evidence="4 5" key="3">
    <citation type="journal article" date="2008" name="FEMS Microbiol. Ecol.">
        <title>Identification and characterization of genes underlying chitinolysis in Collimonas fungivorans Ter331.</title>
        <authorList>
            <person name="Fritsche K."/>
            <person name="de Boer W."/>
            <person name="Gerards S."/>
            <person name="van den Berg M."/>
            <person name="van Veen J.A."/>
            <person name="Leveau J.H."/>
        </authorList>
    </citation>
    <scope>NUCLEOTIDE SEQUENCE [LARGE SCALE GENOMIC DNA]</scope>
    <source>
        <strain evidence="4 5">Ter331</strain>
    </source>
</reference>
<dbReference type="STRING" id="1005048.CFU_2732"/>
<dbReference type="GO" id="GO:0016757">
    <property type="term" value="F:glycosyltransferase activity"/>
    <property type="evidence" value="ECO:0007669"/>
    <property type="project" value="UniProtKB-KW"/>
</dbReference>
<dbReference type="eggNOG" id="COG0438">
    <property type="taxonomic scope" value="Bacteria"/>
</dbReference>
<evidence type="ECO:0000313" key="4">
    <source>
        <dbReference type="EMBL" id="AEK62559.1"/>
    </source>
</evidence>
<proteinExistence type="predicted"/>
<accession>G0AHF3</accession>
<evidence type="ECO:0000313" key="5">
    <source>
        <dbReference type="Proteomes" id="UP000008392"/>
    </source>
</evidence>
<dbReference type="SUPFAM" id="SSF53756">
    <property type="entry name" value="UDP-Glycosyltransferase/glycogen phosphorylase"/>
    <property type="match status" value="1"/>
</dbReference>
<dbReference type="AlphaFoldDB" id="G0AHF3"/>
<evidence type="ECO:0000259" key="3">
    <source>
        <dbReference type="Pfam" id="PF13439"/>
    </source>
</evidence>
<dbReference type="PANTHER" id="PTHR46401">
    <property type="entry name" value="GLYCOSYLTRANSFERASE WBBK-RELATED"/>
    <property type="match status" value="1"/>
</dbReference>